<dbReference type="EMBL" id="CAJFCW020000004">
    <property type="protein sequence ID" value="CAG9110252.1"/>
    <property type="molecule type" value="Genomic_DNA"/>
</dbReference>
<sequence length="182" mass="21076">MMLRNKIQYQHILSSTLLLCILIAISKVEAHTCGENKIPFGLEVSRDGQPALLCSKPDCFEKTYADCDERAFRRSCDKHSWLGGFDKSYGKHQPLYLQCCDFDNFDQVAEPLYHNVRVRPGEFFEGEEIQDKASEETVAFDVITNMRLVRGPDRNVSYEIDVARLRCADIVRSKKYKNWSWP</sequence>
<keyword evidence="4" id="KW-1185">Reference proteome</keyword>
<feature type="signal peptide" evidence="2">
    <location>
        <begin position="1"/>
        <end position="30"/>
    </location>
</feature>
<dbReference type="Proteomes" id="UP000614601">
    <property type="component" value="Unassembled WGS sequence"/>
</dbReference>
<keyword evidence="1" id="KW-0217">Developmental protein</keyword>
<gene>
    <name evidence="3" type="ORF">BOKJ2_LOCUS7590</name>
</gene>
<reference evidence="3" key="1">
    <citation type="submission" date="2020-09" db="EMBL/GenBank/DDBJ databases">
        <authorList>
            <person name="Kikuchi T."/>
        </authorList>
    </citation>
    <scope>NUCLEOTIDE SEQUENCE</scope>
    <source>
        <strain evidence="3">SH1</strain>
    </source>
</reference>
<comment type="caution">
    <text evidence="3">The sequence shown here is derived from an EMBL/GenBank/DDBJ whole genome shotgun (WGS) entry which is preliminary data.</text>
</comment>
<dbReference type="AlphaFoldDB" id="A0A811KRP8"/>
<dbReference type="PANTHER" id="PTHR46706:SF12">
    <property type="entry name" value="PROTEIN QUA-1-RELATED"/>
    <property type="match status" value="1"/>
</dbReference>
<proteinExistence type="predicted"/>
<evidence type="ECO:0000313" key="4">
    <source>
        <dbReference type="Proteomes" id="UP000614601"/>
    </source>
</evidence>
<evidence type="ECO:0000313" key="3">
    <source>
        <dbReference type="EMBL" id="CAD5218380.1"/>
    </source>
</evidence>
<organism evidence="3 4">
    <name type="scientific">Bursaphelenchus okinawaensis</name>
    <dbReference type="NCBI Taxonomy" id="465554"/>
    <lineage>
        <taxon>Eukaryota</taxon>
        <taxon>Metazoa</taxon>
        <taxon>Ecdysozoa</taxon>
        <taxon>Nematoda</taxon>
        <taxon>Chromadorea</taxon>
        <taxon>Rhabditida</taxon>
        <taxon>Tylenchina</taxon>
        <taxon>Tylenchomorpha</taxon>
        <taxon>Aphelenchoidea</taxon>
        <taxon>Aphelenchoididae</taxon>
        <taxon>Bursaphelenchus</taxon>
    </lineage>
</organism>
<evidence type="ECO:0008006" key="5">
    <source>
        <dbReference type="Google" id="ProtNLM"/>
    </source>
</evidence>
<dbReference type="Proteomes" id="UP000783686">
    <property type="component" value="Unassembled WGS sequence"/>
</dbReference>
<dbReference type="PANTHER" id="PTHR46706">
    <property type="entry name" value="PROTEIN QUA-1-RELATED"/>
    <property type="match status" value="1"/>
</dbReference>
<dbReference type="OrthoDB" id="5802408at2759"/>
<name>A0A811KRP8_9BILA</name>
<keyword evidence="2" id="KW-0732">Signal</keyword>
<dbReference type="InterPro" id="IPR052140">
    <property type="entry name" value="Dev_Signal_Hedgehog-like"/>
</dbReference>
<dbReference type="EMBL" id="CAJFDH010000004">
    <property type="protein sequence ID" value="CAD5218380.1"/>
    <property type="molecule type" value="Genomic_DNA"/>
</dbReference>
<feature type="chain" id="PRO_5035595297" description="WxxW domain-containing protein" evidence="2">
    <location>
        <begin position="31"/>
        <end position="182"/>
    </location>
</feature>
<accession>A0A811KRP8</accession>
<evidence type="ECO:0000256" key="2">
    <source>
        <dbReference type="SAM" id="SignalP"/>
    </source>
</evidence>
<evidence type="ECO:0000256" key="1">
    <source>
        <dbReference type="ARBA" id="ARBA00022473"/>
    </source>
</evidence>
<protein>
    <recommendedName>
        <fullName evidence="5">WxxW domain-containing protein</fullName>
    </recommendedName>
</protein>